<organism evidence="1">
    <name type="scientific">Anguilla anguilla</name>
    <name type="common">European freshwater eel</name>
    <name type="synonym">Muraena anguilla</name>
    <dbReference type="NCBI Taxonomy" id="7936"/>
    <lineage>
        <taxon>Eukaryota</taxon>
        <taxon>Metazoa</taxon>
        <taxon>Chordata</taxon>
        <taxon>Craniata</taxon>
        <taxon>Vertebrata</taxon>
        <taxon>Euteleostomi</taxon>
        <taxon>Actinopterygii</taxon>
        <taxon>Neopterygii</taxon>
        <taxon>Teleostei</taxon>
        <taxon>Anguilliformes</taxon>
        <taxon>Anguillidae</taxon>
        <taxon>Anguilla</taxon>
    </lineage>
</organism>
<reference evidence="1" key="2">
    <citation type="journal article" date="2015" name="Fish Shellfish Immunol.">
        <title>Early steps in the European eel (Anguilla anguilla)-Vibrio vulnificus interaction in the gills: Role of the RtxA13 toxin.</title>
        <authorList>
            <person name="Callol A."/>
            <person name="Pajuelo D."/>
            <person name="Ebbesson L."/>
            <person name="Teles M."/>
            <person name="MacKenzie S."/>
            <person name="Amaro C."/>
        </authorList>
    </citation>
    <scope>NUCLEOTIDE SEQUENCE</scope>
</reference>
<evidence type="ECO:0000313" key="1">
    <source>
        <dbReference type="EMBL" id="JAH64291.1"/>
    </source>
</evidence>
<sequence>MEEGLCIAQAQKRR</sequence>
<protein>
    <submittedName>
        <fullName evidence="1">Uncharacterized protein</fullName>
    </submittedName>
</protein>
<accession>A0A0E9UER4</accession>
<dbReference type="EMBL" id="GBXM01044286">
    <property type="protein sequence ID" value="JAH64291.1"/>
    <property type="molecule type" value="Transcribed_RNA"/>
</dbReference>
<reference evidence="1" key="1">
    <citation type="submission" date="2014-11" db="EMBL/GenBank/DDBJ databases">
        <authorList>
            <person name="Amaro Gonzalez C."/>
        </authorList>
    </citation>
    <scope>NUCLEOTIDE SEQUENCE</scope>
</reference>
<name>A0A0E9UER4_ANGAN</name>
<proteinExistence type="predicted"/>